<dbReference type="AlphaFoldDB" id="A0A409WI85"/>
<dbReference type="Proteomes" id="UP000283269">
    <property type="component" value="Unassembled WGS sequence"/>
</dbReference>
<keyword evidence="1" id="KW-0863">Zinc-finger</keyword>
<dbReference type="InterPro" id="IPR031824">
    <property type="entry name" value="RNF220_mid"/>
</dbReference>
<comment type="caution">
    <text evidence="4">The sequence shown here is derived from an EMBL/GenBank/DDBJ whole genome shotgun (WGS) entry which is preliminary data.</text>
</comment>
<feature type="domain" description="RING-type" evidence="3">
    <location>
        <begin position="378"/>
        <end position="417"/>
    </location>
</feature>
<name>A0A409WI85_PSICY</name>
<dbReference type="Pfam" id="PF15926">
    <property type="entry name" value="RNF220"/>
    <property type="match status" value="1"/>
</dbReference>
<keyword evidence="5" id="KW-1185">Reference proteome</keyword>
<feature type="region of interest" description="Disordered" evidence="2">
    <location>
        <begin position="18"/>
        <end position="45"/>
    </location>
</feature>
<reference evidence="4 5" key="1">
    <citation type="journal article" date="2018" name="Evol. Lett.">
        <title>Horizontal gene cluster transfer increased hallucinogenic mushroom diversity.</title>
        <authorList>
            <person name="Reynolds H.T."/>
            <person name="Vijayakumar V."/>
            <person name="Gluck-Thaler E."/>
            <person name="Korotkin H.B."/>
            <person name="Matheny P.B."/>
            <person name="Slot J.C."/>
        </authorList>
    </citation>
    <scope>NUCLEOTIDE SEQUENCE [LARGE SCALE GENOMIC DNA]</scope>
    <source>
        <strain evidence="4 5">2631</strain>
    </source>
</reference>
<dbReference type="PANTHER" id="PTHR13459">
    <property type="entry name" value="E3 UBIQUITIN-PROTEIN LIGASE RNF220 ISOFORM X1"/>
    <property type="match status" value="1"/>
</dbReference>
<gene>
    <name evidence="4" type="ORF">CVT25_015528</name>
</gene>
<organism evidence="4 5">
    <name type="scientific">Psilocybe cyanescens</name>
    <dbReference type="NCBI Taxonomy" id="93625"/>
    <lineage>
        <taxon>Eukaryota</taxon>
        <taxon>Fungi</taxon>
        <taxon>Dikarya</taxon>
        <taxon>Basidiomycota</taxon>
        <taxon>Agaricomycotina</taxon>
        <taxon>Agaricomycetes</taxon>
        <taxon>Agaricomycetidae</taxon>
        <taxon>Agaricales</taxon>
        <taxon>Agaricineae</taxon>
        <taxon>Strophariaceae</taxon>
        <taxon>Psilocybe</taxon>
    </lineage>
</organism>
<proteinExistence type="predicted"/>
<evidence type="ECO:0000259" key="3">
    <source>
        <dbReference type="PROSITE" id="PS50089"/>
    </source>
</evidence>
<sequence length="430" mass="48461">FEPRQFIRARGKRRIIESPPLEVTPIAASGSEPPHPTKRARRAETRQCPVCNEDIPLRLLAMHAQLESERVEEVVKRVGSLDVSYEDLVDECAMPGPSSRTRRSAIKARKSINTTRNTHNSLEQSSKTIQTVKRRRKRRNTKLKDMLKEEEEGNNSRISWMRCFTGEEITCPVCLAVVRGDQDVLDAHVDACLAHESQRLEEARQREAIHQRAMEEHWEDLSDNGGYVGDVRGAGFHRREDDECVDEDIDIDGDDQVIFGEAQFTERDIVPVNQPREDIDEDAEVEIEGDDDDEAQEEQRTLRDLVAAGKAPKRRITGQTDEGGPLHADVVGMTETTKSELAILSARQRGDKIALVVALENKIKLMESTASSSSSLLCRICIDPYTEPTVSTGCWHTCCKECWLKCLGSTKLCPICKRITGATDLRRIYL</sequence>
<dbReference type="GO" id="GO:0008270">
    <property type="term" value="F:zinc ion binding"/>
    <property type="evidence" value="ECO:0007669"/>
    <property type="project" value="UniProtKB-KW"/>
</dbReference>
<dbReference type="STRING" id="93625.A0A409WI85"/>
<keyword evidence="1" id="KW-0862">Zinc</keyword>
<dbReference type="GO" id="GO:0016567">
    <property type="term" value="P:protein ubiquitination"/>
    <property type="evidence" value="ECO:0007669"/>
    <property type="project" value="TreeGrafter"/>
</dbReference>
<dbReference type="GO" id="GO:0061630">
    <property type="term" value="F:ubiquitin protein ligase activity"/>
    <property type="evidence" value="ECO:0007669"/>
    <property type="project" value="TreeGrafter"/>
</dbReference>
<accession>A0A409WI85</accession>
<evidence type="ECO:0000313" key="4">
    <source>
        <dbReference type="EMBL" id="PPQ78209.1"/>
    </source>
</evidence>
<dbReference type="Pfam" id="PF13923">
    <property type="entry name" value="zf-C3HC4_2"/>
    <property type="match status" value="1"/>
</dbReference>
<keyword evidence="1" id="KW-0479">Metal-binding</keyword>
<dbReference type="EMBL" id="NHYD01003424">
    <property type="protein sequence ID" value="PPQ78209.1"/>
    <property type="molecule type" value="Genomic_DNA"/>
</dbReference>
<dbReference type="PANTHER" id="PTHR13459:SF1">
    <property type="entry name" value="E3 UBIQUITIN-PROTEIN LIGASE RNF220 ISOFORM X1"/>
    <property type="match status" value="1"/>
</dbReference>
<dbReference type="PROSITE" id="PS50089">
    <property type="entry name" value="ZF_RING_2"/>
    <property type="match status" value="1"/>
</dbReference>
<dbReference type="InterPro" id="IPR052443">
    <property type="entry name" value="E3_ubiq-ligase_RNF220-like"/>
</dbReference>
<evidence type="ECO:0000256" key="1">
    <source>
        <dbReference type="PROSITE-ProRule" id="PRU00175"/>
    </source>
</evidence>
<dbReference type="SUPFAM" id="SSF57850">
    <property type="entry name" value="RING/U-box"/>
    <property type="match status" value="1"/>
</dbReference>
<evidence type="ECO:0000313" key="5">
    <source>
        <dbReference type="Proteomes" id="UP000283269"/>
    </source>
</evidence>
<dbReference type="InParanoid" id="A0A409WI85"/>
<dbReference type="Gene3D" id="3.30.40.10">
    <property type="entry name" value="Zinc/RING finger domain, C3HC4 (zinc finger)"/>
    <property type="match status" value="1"/>
</dbReference>
<dbReference type="InterPro" id="IPR013083">
    <property type="entry name" value="Znf_RING/FYVE/PHD"/>
</dbReference>
<feature type="non-terminal residue" evidence="4">
    <location>
        <position position="1"/>
    </location>
</feature>
<protein>
    <recommendedName>
        <fullName evidence="3">RING-type domain-containing protein</fullName>
    </recommendedName>
</protein>
<dbReference type="InterPro" id="IPR001841">
    <property type="entry name" value="Znf_RING"/>
</dbReference>
<evidence type="ECO:0000256" key="2">
    <source>
        <dbReference type="SAM" id="MobiDB-lite"/>
    </source>
</evidence>
<dbReference type="OrthoDB" id="6270329at2759"/>